<dbReference type="RefSeq" id="WP_118234418.1">
    <property type="nucleotide sequence ID" value="NZ_QRHL01000010.1"/>
</dbReference>
<feature type="domain" description="FAD-dependent protein C-terminal" evidence="2">
    <location>
        <begin position="282"/>
        <end position="474"/>
    </location>
</feature>
<dbReference type="Pfam" id="PF07992">
    <property type="entry name" value="Pyr_redox_2"/>
    <property type="match status" value="1"/>
</dbReference>
<evidence type="ECO:0000259" key="2">
    <source>
        <dbReference type="Pfam" id="PF21688"/>
    </source>
</evidence>
<dbReference type="InterPro" id="IPR049516">
    <property type="entry name" value="FAD-depend_C"/>
</dbReference>
<dbReference type="InterPro" id="IPR028348">
    <property type="entry name" value="FAD-binding_protein"/>
</dbReference>
<comment type="caution">
    <text evidence="3">The sequence shown here is derived from an EMBL/GenBank/DDBJ whole genome shotgun (WGS) entry which is preliminary data.</text>
</comment>
<proteinExistence type="predicted"/>
<dbReference type="PRINTS" id="PR00419">
    <property type="entry name" value="ADXRDTASE"/>
</dbReference>
<gene>
    <name evidence="3" type="ORF">DW663_07375</name>
</gene>
<dbReference type="InterPro" id="IPR023753">
    <property type="entry name" value="FAD/NAD-binding_dom"/>
</dbReference>
<reference evidence="3 4" key="1">
    <citation type="submission" date="2018-08" db="EMBL/GenBank/DDBJ databases">
        <title>A genome reference for cultivated species of the human gut microbiota.</title>
        <authorList>
            <person name="Zou Y."/>
            <person name="Xue W."/>
            <person name="Luo G."/>
        </authorList>
    </citation>
    <scope>NUCLEOTIDE SEQUENCE [LARGE SCALE GENOMIC DNA]</scope>
    <source>
        <strain evidence="3 4">AM25-1</strain>
    </source>
</reference>
<dbReference type="PIRSF" id="PIRSF038984">
    <property type="entry name" value="FAD_binding_protein"/>
    <property type="match status" value="1"/>
</dbReference>
<dbReference type="GO" id="GO:0016491">
    <property type="term" value="F:oxidoreductase activity"/>
    <property type="evidence" value="ECO:0007669"/>
    <property type="project" value="InterPro"/>
</dbReference>
<protein>
    <submittedName>
        <fullName evidence="3">NAD(P)/FAD-dependent oxidoreductase</fullName>
    </submittedName>
</protein>
<dbReference type="InterPro" id="IPR036188">
    <property type="entry name" value="FAD/NAD-bd_sf"/>
</dbReference>
<name>A0A414PUC8_FUSMR</name>
<sequence>MRINVNNIIVSLERNQDKEIIKEIEKRGVKRNNIKSIIWSKRSIDSRKKSDIKLIYNLEVELKTPVDITTLKNISLAKDIEKATREPILSIDKEVAVIGAGPAGLFAALRLAEYGFIPIVFERGEEVDKRDITTENFVKNSILNPNSNIQFGEGGAGTYSDGKLNTRIKSEYMDKIFETLVECGAPSNILWDYKPHVGTDILKIVVKNLREKIKSLGGKFFFNHRLENIHIKNGKILGIDIINSTGEKEYHSFNSVILAIGHSARDTYRMLHKNGVQMESKPFAIGARIEHPRCDIDKMQYGKFADNELLGSATYSVTYNNRAEERGVFSFCMCPGGVIVNASSELNTSLVNGMSYSQRDGRFSNSAIVVGVKENDFGSHLFAGMEFQEKLERKTYELGQGYGALYQGVLDFMNNKKTTYEIESSYEMKKTSYNLNDFFPEVIVDNMKSAFEYWSKNPMFISRNANLIAPETRTSAPVRIIRDIKGMSVNVYGLYPIGEGAGYAGGITSAGVDGVKIVDLAFTRVKD</sequence>
<dbReference type="Gene3D" id="3.50.50.60">
    <property type="entry name" value="FAD/NAD(P)-binding domain"/>
    <property type="match status" value="2"/>
</dbReference>
<dbReference type="EMBL" id="QRHL01000010">
    <property type="protein sequence ID" value="RHF72164.1"/>
    <property type="molecule type" value="Genomic_DNA"/>
</dbReference>
<feature type="domain" description="FAD/NAD(P)-binding" evidence="1">
    <location>
        <begin position="94"/>
        <end position="267"/>
    </location>
</feature>
<dbReference type="PANTHER" id="PTHR42842">
    <property type="entry name" value="FAD/NAD(P)-BINDING OXIDOREDUCTASE"/>
    <property type="match status" value="1"/>
</dbReference>
<dbReference type="AlphaFoldDB" id="A0A414PUC8"/>
<dbReference type="Gene3D" id="3.30.70.2700">
    <property type="match status" value="1"/>
</dbReference>
<evidence type="ECO:0000313" key="4">
    <source>
        <dbReference type="Proteomes" id="UP000284676"/>
    </source>
</evidence>
<evidence type="ECO:0000259" key="1">
    <source>
        <dbReference type="Pfam" id="PF07992"/>
    </source>
</evidence>
<dbReference type="Pfam" id="PF21688">
    <property type="entry name" value="FAD-depend_C"/>
    <property type="match status" value="1"/>
</dbReference>
<dbReference type="PANTHER" id="PTHR42842:SF3">
    <property type="entry name" value="FAD_NAD(P)-BINDING OXIDOREDUCTASE FAMILY PROTEIN"/>
    <property type="match status" value="1"/>
</dbReference>
<evidence type="ECO:0000313" key="3">
    <source>
        <dbReference type="EMBL" id="RHF72164.1"/>
    </source>
</evidence>
<dbReference type="Proteomes" id="UP000284676">
    <property type="component" value="Unassembled WGS sequence"/>
</dbReference>
<dbReference type="SUPFAM" id="SSF51905">
    <property type="entry name" value="FAD/NAD(P)-binding domain"/>
    <property type="match status" value="1"/>
</dbReference>
<accession>A0A414PUC8</accession>
<organism evidence="3 4">
    <name type="scientific">Fusobacterium mortiferum</name>
    <dbReference type="NCBI Taxonomy" id="850"/>
    <lineage>
        <taxon>Bacteria</taxon>
        <taxon>Fusobacteriati</taxon>
        <taxon>Fusobacteriota</taxon>
        <taxon>Fusobacteriia</taxon>
        <taxon>Fusobacteriales</taxon>
        <taxon>Fusobacteriaceae</taxon>
        <taxon>Fusobacterium</taxon>
    </lineage>
</organism>